<reference evidence="2 3" key="1">
    <citation type="journal article" date="2016" name="Nat. Commun.">
        <title>Thousands of microbial genomes shed light on interconnected biogeochemical processes in an aquifer system.</title>
        <authorList>
            <person name="Anantharaman K."/>
            <person name="Brown C.T."/>
            <person name="Hug L.A."/>
            <person name="Sharon I."/>
            <person name="Castelle C.J."/>
            <person name="Probst A.J."/>
            <person name="Thomas B.C."/>
            <person name="Singh A."/>
            <person name="Wilkins M.J."/>
            <person name="Karaoz U."/>
            <person name="Brodie E.L."/>
            <person name="Williams K.H."/>
            <person name="Hubbard S.S."/>
            <person name="Banfield J.F."/>
        </authorList>
    </citation>
    <scope>NUCLEOTIDE SEQUENCE [LARGE SCALE GENOMIC DNA]</scope>
</reference>
<protein>
    <submittedName>
        <fullName evidence="2">Uncharacterized protein</fullName>
    </submittedName>
</protein>
<comment type="caution">
    <text evidence="2">The sequence shown here is derived from an EMBL/GenBank/DDBJ whole genome shotgun (WGS) entry which is preliminary data.</text>
</comment>
<dbReference type="EMBL" id="MFDE01000026">
    <property type="protein sequence ID" value="OGE38221.1"/>
    <property type="molecule type" value="Genomic_DNA"/>
</dbReference>
<gene>
    <name evidence="2" type="ORF">A3F00_03885</name>
</gene>
<keyword evidence="1" id="KW-1133">Transmembrane helix</keyword>
<evidence type="ECO:0000256" key="1">
    <source>
        <dbReference type="SAM" id="Phobius"/>
    </source>
</evidence>
<dbReference type="Proteomes" id="UP000176527">
    <property type="component" value="Unassembled WGS sequence"/>
</dbReference>
<evidence type="ECO:0000313" key="3">
    <source>
        <dbReference type="Proteomes" id="UP000176527"/>
    </source>
</evidence>
<name>A0A1F5KC69_9BACT</name>
<keyword evidence="1" id="KW-0812">Transmembrane</keyword>
<evidence type="ECO:0000313" key="2">
    <source>
        <dbReference type="EMBL" id="OGE38221.1"/>
    </source>
</evidence>
<keyword evidence="1" id="KW-0472">Membrane</keyword>
<feature type="transmembrane region" description="Helical" evidence="1">
    <location>
        <begin position="29"/>
        <end position="50"/>
    </location>
</feature>
<accession>A0A1F5KC69</accession>
<sequence>MAGININLLPVQSRIDQKVQKKFRIVQTASIATLLVLFFLASLISALNILKLKDISELKSEADLSEERVLVFKDKEAELSVLKNRLSLINQVHKTKVSENSLIYRNALNYVSPEVNISSISVDRSGNVLTSIAAPDISSLEQTFSNLTSDKAFEEISQIDIDSLSRSRDGIYRANIRLQN</sequence>
<dbReference type="AlphaFoldDB" id="A0A1F5KC69"/>
<organism evidence="2 3">
    <name type="scientific">Candidatus Daviesbacteria bacterium RIFCSPHIGHO2_12_FULL_37_11</name>
    <dbReference type="NCBI Taxonomy" id="1797777"/>
    <lineage>
        <taxon>Bacteria</taxon>
        <taxon>Candidatus Daviesiibacteriota</taxon>
    </lineage>
</organism>
<proteinExistence type="predicted"/>